<dbReference type="PANTHER" id="PTHR45908">
    <property type="entry name" value="PROTEIN CBG11750-RELATED"/>
    <property type="match status" value="1"/>
</dbReference>
<proteinExistence type="predicted"/>
<dbReference type="InterPro" id="IPR029058">
    <property type="entry name" value="AB_hydrolase_fold"/>
</dbReference>
<dbReference type="SUPFAM" id="SSF53474">
    <property type="entry name" value="alpha/beta-Hydrolases"/>
    <property type="match status" value="1"/>
</dbReference>
<dbReference type="CDD" id="cd00741">
    <property type="entry name" value="Lipase"/>
    <property type="match status" value="1"/>
</dbReference>
<protein>
    <submittedName>
        <fullName evidence="1">Uncharacterized protein</fullName>
    </submittedName>
</protein>
<organism evidence="1 2">
    <name type="scientific">Ancylostoma caninum</name>
    <name type="common">Dog hookworm</name>
    <dbReference type="NCBI Taxonomy" id="29170"/>
    <lineage>
        <taxon>Eukaryota</taxon>
        <taxon>Metazoa</taxon>
        <taxon>Ecdysozoa</taxon>
        <taxon>Nematoda</taxon>
        <taxon>Chromadorea</taxon>
        <taxon>Rhabditida</taxon>
        <taxon>Rhabditina</taxon>
        <taxon>Rhabditomorpha</taxon>
        <taxon>Strongyloidea</taxon>
        <taxon>Ancylostomatidae</taxon>
        <taxon>Ancylostomatinae</taxon>
        <taxon>Ancylostoma</taxon>
    </lineage>
</organism>
<accession>A0A368H8B6</accession>
<comment type="caution">
    <text evidence="1">The sequence shown here is derived from an EMBL/GenBank/DDBJ whole genome shotgun (WGS) entry which is preliminary data.</text>
</comment>
<keyword evidence="2" id="KW-1185">Reference proteome</keyword>
<dbReference type="AlphaFoldDB" id="A0A368H8B6"/>
<sequence length="85" mass="9682">MLLQELYAYRVVHWHDVVPAILKTGYWHQGKEIFYKAGMRPGESSLCESGDSVYCSNSHLGTSVKDHQTYFGEIVSQYGKKGCKH</sequence>
<evidence type="ECO:0000313" key="1">
    <source>
        <dbReference type="EMBL" id="RCN51600.1"/>
    </source>
</evidence>
<name>A0A368H8B6_ANCCA</name>
<dbReference type="Gene3D" id="3.40.50.1820">
    <property type="entry name" value="alpha/beta hydrolase"/>
    <property type="match status" value="1"/>
</dbReference>
<dbReference type="Proteomes" id="UP000252519">
    <property type="component" value="Unassembled WGS sequence"/>
</dbReference>
<gene>
    <name evidence="1" type="ORF">ANCCAN_02267</name>
</gene>
<dbReference type="EMBL" id="JOJR01000012">
    <property type="protein sequence ID" value="RCN51600.1"/>
    <property type="molecule type" value="Genomic_DNA"/>
</dbReference>
<reference evidence="1 2" key="1">
    <citation type="submission" date="2014-10" db="EMBL/GenBank/DDBJ databases">
        <title>Draft genome of the hookworm Ancylostoma caninum.</title>
        <authorList>
            <person name="Mitreva M."/>
        </authorList>
    </citation>
    <scope>NUCLEOTIDE SEQUENCE [LARGE SCALE GENOMIC DNA]</scope>
    <source>
        <strain evidence="1 2">Baltimore</strain>
    </source>
</reference>
<evidence type="ECO:0000313" key="2">
    <source>
        <dbReference type="Proteomes" id="UP000252519"/>
    </source>
</evidence>